<feature type="transmembrane region" description="Helical" evidence="7">
    <location>
        <begin position="189"/>
        <end position="212"/>
    </location>
</feature>
<dbReference type="PANTHER" id="PTHR23517:SF2">
    <property type="entry name" value="MULTIDRUG RESISTANCE PROTEIN MDTH"/>
    <property type="match status" value="1"/>
</dbReference>
<evidence type="ECO:0000256" key="2">
    <source>
        <dbReference type="ARBA" id="ARBA00022448"/>
    </source>
</evidence>
<accession>A0A5Q0H583</accession>
<evidence type="ECO:0000313" key="8">
    <source>
        <dbReference type="EMBL" id="QFZ21357.1"/>
    </source>
</evidence>
<feature type="transmembrane region" description="Helical" evidence="7">
    <location>
        <begin position="164"/>
        <end position="183"/>
    </location>
</feature>
<feature type="transmembrane region" description="Helical" evidence="7">
    <location>
        <begin position="233"/>
        <end position="258"/>
    </location>
</feature>
<keyword evidence="9" id="KW-1185">Reference proteome</keyword>
<dbReference type="PANTHER" id="PTHR23517">
    <property type="entry name" value="RESISTANCE PROTEIN MDTM, PUTATIVE-RELATED-RELATED"/>
    <property type="match status" value="1"/>
</dbReference>
<dbReference type="Proteomes" id="UP000325787">
    <property type="component" value="Chromosome"/>
</dbReference>
<keyword evidence="2" id="KW-0813">Transport</keyword>
<evidence type="ECO:0000256" key="4">
    <source>
        <dbReference type="ARBA" id="ARBA00022692"/>
    </source>
</evidence>
<evidence type="ECO:0000313" key="9">
    <source>
        <dbReference type="Proteomes" id="UP000325787"/>
    </source>
</evidence>
<keyword evidence="6 7" id="KW-0472">Membrane</keyword>
<dbReference type="RefSeq" id="WP_051764982.1">
    <property type="nucleotide sequence ID" value="NZ_CP034550.1"/>
</dbReference>
<keyword evidence="4 7" id="KW-0812">Transmembrane</keyword>
<evidence type="ECO:0000256" key="3">
    <source>
        <dbReference type="ARBA" id="ARBA00022475"/>
    </source>
</evidence>
<dbReference type="OrthoDB" id="6803299at2"/>
<sequence>MSERTGAGRPRALDPEPPTRARRLLNQLLPPPGPQRALVGSVLVVTVGGGILLGSSTLYLTRIVGMSAVEVGLALTVGAAAGLVAGPLVGHVADRRGPKQVHIGVMLCGAAATAGFVVARTFWALALVSLLTALVGAAGSASRAPLIRALAGDRSTWFLSYQRAVTNVGVMAGILIATIGIQLDTGPVYVALILSSAFTFLLACAILTRLPHVDPLPVEPAQRRWVALTDRPYLAVALVNGLISVHLAIPAFALPLWIVDSTTVPRAAITAVFILNGALVVGLQVRLSRGVVDPRSAGRRMRWAGLALLVASALIGATATLPTWPAVVVLLVAVVSYTFGELWHAAASFELAFSLAQPHAQGQYAGIFGLGQGAANAAGPAILAAVCLEQGLPGWLVLGGVLAAVCLPMPAIVRWASPGA</sequence>
<protein>
    <submittedName>
        <fullName evidence="8">MFS transporter</fullName>
    </submittedName>
</protein>
<evidence type="ECO:0000256" key="1">
    <source>
        <dbReference type="ARBA" id="ARBA00004651"/>
    </source>
</evidence>
<evidence type="ECO:0000256" key="6">
    <source>
        <dbReference type="ARBA" id="ARBA00023136"/>
    </source>
</evidence>
<evidence type="ECO:0000256" key="5">
    <source>
        <dbReference type="ARBA" id="ARBA00022989"/>
    </source>
</evidence>
<proteinExistence type="predicted"/>
<feature type="transmembrane region" description="Helical" evidence="7">
    <location>
        <begin position="264"/>
        <end position="283"/>
    </location>
</feature>
<keyword evidence="3" id="KW-1003">Cell membrane</keyword>
<dbReference type="Gene3D" id="1.20.1250.20">
    <property type="entry name" value="MFS general substrate transporter like domains"/>
    <property type="match status" value="1"/>
</dbReference>
<gene>
    <name evidence="8" type="ORF">EKG83_31735</name>
</gene>
<dbReference type="EMBL" id="CP034550">
    <property type="protein sequence ID" value="QFZ21357.1"/>
    <property type="molecule type" value="Genomic_DNA"/>
</dbReference>
<dbReference type="InterPro" id="IPR011701">
    <property type="entry name" value="MFS"/>
</dbReference>
<feature type="transmembrane region" description="Helical" evidence="7">
    <location>
        <begin position="303"/>
        <end position="321"/>
    </location>
</feature>
<dbReference type="KEGG" id="ssyi:EKG83_31735"/>
<organism evidence="8 9">
    <name type="scientific">Saccharothrix syringae</name>
    <name type="common">Nocardiopsis syringae</name>
    <dbReference type="NCBI Taxonomy" id="103733"/>
    <lineage>
        <taxon>Bacteria</taxon>
        <taxon>Bacillati</taxon>
        <taxon>Actinomycetota</taxon>
        <taxon>Actinomycetes</taxon>
        <taxon>Pseudonocardiales</taxon>
        <taxon>Pseudonocardiaceae</taxon>
        <taxon>Saccharothrix</taxon>
    </lineage>
</organism>
<dbReference type="GO" id="GO:0005886">
    <property type="term" value="C:plasma membrane"/>
    <property type="evidence" value="ECO:0007669"/>
    <property type="project" value="UniProtKB-SubCell"/>
</dbReference>
<dbReference type="AlphaFoldDB" id="A0A5Q0H583"/>
<dbReference type="InterPro" id="IPR050171">
    <property type="entry name" value="MFS_Transporters"/>
</dbReference>
<feature type="transmembrane region" description="Helical" evidence="7">
    <location>
        <begin position="71"/>
        <end position="89"/>
    </location>
</feature>
<evidence type="ECO:0000256" key="7">
    <source>
        <dbReference type="SAM" id="Phobius"/>
    </source>
</evidence>
<dbReference type="Pfam" id="PF07690">
    <property type="entry name" value="MFS_1"/>
    <property type="match status" value="1"/>
</dbReference>
<feature type="transmembrane region" description="Helical" evidence="7">
    <location>
        <begin position="392"/>
        <end position="413"/>
    </location>
</feature>
<feature type="transmembrane region" description="Helical" evidence="7">
    <location>
        <begin position="364"/>
        <end position="386"/>
    </location>
</feature>
<comment type="subcellular location">
    <subcellularLocation>
        <location evidence="1">Cell membrane</location>
        <topology evidence="1">Multi-pass membrane protein</topology>
    </subcellularLocation>
</comment>
<dbReference type="SUPFAM" id="SSF103473">
    <property type="entry name" value="MFS general substrate transporter"/>
    <property type="match status" value="1"/>
</dbReference>
<dbReference type="GO" id="GO:0022857">
    <property type="term" value="F:transmembrane transporter activity"/>
    <property type="evidence" value="ECO:0007669"/>
    <property type="project" value="InterPro"/>
</dbReference>
<reference evidence="9" key="1">
    <citation type="journal article" date="2021" name="Curr. Microbiol.">
        <title>Complete genome of nocamycin-producing strain Saccharothrix syringae NRRL B-16468 reveals the biosynthetic potential for secondary metabolites.</title>
        <authorList>
            <person name="Mo X."/>
            <person name="Yang S."/>
        </authorList>
    </citation>
    <scope>NUCLEOTIDE SEQUENCE [LARGE SCALE GENOMIC DNA]</scope>
    <source>
        <strain evidence="9">ATCC 51364 / DSM 43886 / JCM 6844 / KCTC 9398 / NBRC 14523 / NRRL B-16468 / INA 2240</strain>
    </source>
</reference>
<dbReference type="InterPro" id="IPR036259">
    <property type="entry name" value="MFS_trans_sf"/>
</dbReference>
<feature type="transmembrane region" description="Helical" evidence="7">
    <location>
        <begin position="37"/>
        <end position="59"/>
    </location>
</feature>
<keyword evidence="5 7" id="KW-1133">Transmembrane helix</keyword>
<name>A0A5Q0H583_SACSY</name>
<feature type="transmembrane region" description="Helical" evidence="7">
    <location>
        <begin position="125"/>
        <end position="144"/>
    </location>
</feature>